<dbReference type="Gene3D" id="3.40.50.300">
    <property type="entry name" value="P-loop containing nucleotide triphosphate hydrolases"/>
    <property type="match status" value="2"/>
</dbReference>
<protein>
    <recommendedName>
        <fullName evidence="3">arsenite-transporting ATPase</fullName>
        <ecNumber evidence="3">7.3.2.7</ecNumber>
    </recommendedName>
</protein>
<comment type="similarity">
    <text evidence="1">Belongs to the arsA ATPase family.</text>
</comment>
<evidence type="ECO:0000256" key="1">
    <source>
        <dbReference type="ARBA" id="ARBA00011040"/>
    </source>
</evidence>
<dbReference type="GO" id="GO:0015446">
    <property type="term" value="F:ATPase-coupled arsenite transmembrane transporter activity"/>
    <property type="evidence" value="ECO:0007669"/>
    <property type="project" value="UniProtKB-EC"/>
</dbReference>
<name>A0A315ZAG9_SEDFL</name>
<feature type="domain" description="AAA+ ATPase" evidence="4">
    <location>
        <begin position="8"/>
        <end position="229"/>
    </location>
</feature>
<dbReference type="Proteomes" id="UP000245535">
    <property type="component" value="Unassembled WGS sequence"/>
</dbReference>
<dbReference type="InterPro" id="IPR027541">
    <property type="entry name" value="Ars_ATPase"/>
</dbReference>
<evidence type="ECO:0000256" key="2">
    <source>
        <dbReference type="ARBA" id="ARBA00052296"/>
    </source>
</evidence>
<evidence type="ECO:0000256" key="3">
    <source>
        <dbReference type="ARBA" id="ARBA00066752"/>
    </source>
</evidence>
<proteinExistence type="inferred from homology"/>
<dbReference type="Pfam" id="PF02374">
    <property type="entry name" value="ArsA_ATPase"/>
    <property type="match status" value="3"/>
</dbReference>
<dbReference type="AlphaFoldDB" id="A0A315ZAG9"/>
<accession>A0A315ZAG9</accession>
<keyword evidence="5" id="KW-0067">ATP-binding</keyword>
<dbReference type="SUPFAM" id="SSF52540">
    <property type="entry name" value="P-loop containing nucleoside triphosphate hydrolases"/>
    <property type="match status" value="2"/>
</dbReference>
<dbReference type="OrthoDB" id="9780677at2"/>
<evidence type="ECO:0000313" key="6">
    <source>
        <dbReference type="Proteomes" id="UP000245535"/>
    </source>
</evidence>
<evidence type="ECO:0000259" key="4">
    <source>
        <dbReference type="SMART" id="SM00382"/>
    </source>
</evidence>
<dbReference type="EC" id="7.3.2.7" evidence="3"/>
<organism evidence="5 6">
    <name type="scientific">Sediminitomix flava</name>
    <dbReference type="NCBI Taxonomy" id="379075"/>
    <lineage>
        <taxon>Bacteria</taxon>
        <taxon>Pseudomonadati</taxon>
        <taxon>Bacteroidota</taxon>
        <taxon>Cytophagia</taxon>
        <taxon>Cytophagales</taxon>
        <taxon>Flammeovirgaceae</taxon>
        <taxon>Sediminitomix</taxon>
    </lineage>
</organism>
<reference evidence="5 6" key="1">
    <citation type="submission" date="2018-03" db="EMBL/GenBank/DDBJ databases">
        <title>Genomic Encyclopedia of Archaeal and Bacterial Type Strains, Phase II (KMG-II): from individual species to whole genera.</title>
        <authorList>
            <person name="Goeker M."/>
        </authorList>
    </citation>
    <scope>NUCLEOTIDE SEQUENCE [LARGE SCALE GENOMIC DNA]</scope>
    <source>
        <strain evidence="5 6">DSM 28229</strain>
    </source>
</reference>
<gene>
    <name evidence="5" type="ORF">BC781_102129</name>
</gene>
<keyword evidence="5" id="KW-0547">Nucleotide-binding</keyword>
<dbReference type="PANTHER" id="PTHR10803">
    <property type="entry name" value="ARSENICAL PUMP-DRIVING ATPASE ARSENITE-TRANSLOCATING ATPASE"/>
    <property type="match status" value="1"/>
</dbReference>
<dbReference type="PANTHER" id="PTHR10803:SF3">
    <property type="entry name" value="ATPASE GET3"/>
    <property type="match status" value="1"/>
</dbReference>
<evidence type="ECO:0000313" key="5">
    <source>
        <dbReference type="EMBL" id="PWJ42585.1"/>
    </source>
</evidence>
<dbReference type="NCBIfam" id="TIGR04291">
    <property type="entry name" value="arsen_driv_ArsA"/>
    <property type="match status" value="1"/>
</dbReference>
<dbReference type="GO" id="GO:0005524">
    <property type="term" value="F:ATP binding"/>
    <property type="evidence" value="ECO:0007669"/>
    <property type="project" value="UniProtKB-KW"/>
</dbReference>
<comment type="caution">
    <text evidence="5">The sequence shown here is derived from an EMBL/GenBank/DDBJ whole genome shotgun (WGS) entry which is preliminary data.</text>
</comment>
<dbReference type="NCBIfam" id="TIGR00345">
    <property type="entry name" value="GET3_arsA_TRC40"/>
    <property type="match status" value="1"/>
</dbReference>
<dbReference type="EMBL" id="QGDO01000002">
    <property type="protein sequence ID" value="PWJ42585.1"/>
    <property type="molecule type" value="Genomic_DNA"/>
</dbReference>
<dbReference type="InterPro" id="IPR016300">
    <property type="entry name" value="ATPase_ArsA/GET3"/>
</dbReference>
<dbReference type="InterPro" id="IPR025723">
    <property type="entry name" value="ArsA/GET3_ATPase-like"/>
</dbReference>
<dbReference type="SMART" id="SM00382">
    <property type="entry name" value="AAA"/>
    <property type="match status" value="2"/>
</dbReference>
<keyword evidence="6" id="KW-1185">Reference proteome</keyword>
<dbReference type="InterPro" id="IPR027417">
    <property type="entry name" value="P-loop_NTPase"/>
</dbReference>
<dbReference type="InterPro" id="IPR003593">
    <property type="entry name" value="AAA+_ATPase"/>
</dbReference>
<feature type="domain" description="AAA+ ATPase" evidence="4">
    <location>
        <begin position="324"/>
        <end position="529"/>
    </location>
</feature>
<dbReference type="RefSeq" id="WP_109616724.1">
    <property type="nucleotide sequence ID" value="NZ_QGDO01000002.1"/>
</dbReference>
<comment type="catalytic activity">
    <reaction evidence="2">
        <text>arsenite(in) + ATP + H2O = arsenite(out) + ADP + phosphate + H(+)</text>
        <dbReference type="Rhea" id="RHEA:11348"/>
        <dbReference type="ChEBI" id="CHEBI:15377"/>
        <dbReference type="ChEBI" id="CHEBI:15378"/>
        <dbReference type="ChEBI" id="CHEBI:29242"/>
        <dbReference type="ChEBI" id="CHEBI:30616"/>
        <dbReference type="ChEBI" id="CHEBI:43474"/>
        <dbReference type="ChEBI" id="CHEBI:456216"/>
        <dbReference type="EC" id="7.3.2.7"/>
    </reaction>
</comment>
<dbReference type="CDD" id="cd02035">
    <property type="entry name" value="ArsA"/>
    <property type="match status" value="2"/>
</dbReference>
<sequence>MLEFLNHPTKFYFFTGKGGVGKTSLSCATALKLAREGKKTLLISTDPASNLGQVFQQKIDGHIVEISQVPNLSAVNIDPELASENYREHILKPFEDKISEAQLRRMREKLSGTCTTEIASFDRFTQFLADPEMSKTYDHIIFDTAPTGHTLRLLELPAAWDNFITDNPDTNTCAGPTSGLKVNQQWYKQSISTLKNSDLTTLVLVTRPDRAANFEAEKTSIALAERGIENQYLIVNGVFESENKMDSLAVQYHDVVAQQLDDMPSHLKTLSSEQTPLLAYDIVGVPQIEAFLYHQVSMTDHIQEHDKNEMPKVTELVEELASQDHGLVMMMGKGGVGKTSMAVELATSLAEKGIKVHLSTTDPASHIHLMLDRQYENLEVSSVNPKEEVERHIQKELKIKGRGLSEDQLALLEEDLRSPCTEEVAVFNAFSALIREARRKVVILDTAPTGHTLLLMEQTRDYHQMVKKSRTGNTDKITTPFMRLQDKNYTKVVVVTLAENTPVQEAIQLTKDLKRAAITPYACIINKSLLNLDTSEKVLLARAESENEKILMIQEGISDHVFTNDWQPMLIAK</sequence>
<dbReference type="PIRSF" id="PIRSF001327">
    <property type="entry name" value="Arsenical_pump-driving_ATPase"/>
    <property type="match status" value="1"/>
</dbReference>
<dbReference type="GO" id="GO:0016887">
    <property type="term" value="F:ATP hydrolysis activity"/>
    <property type="evidence" value="ECO:0007669"/>
    <property type="project" value="InterPro"/>
</dbReference>